<keyword evidence="1" id="KW-0540">Nuclease</keyword>
<dbReference type="CDD" id="cd00221">
    <property type="entry name" value="Vsr"/>
    <property type="match status" value="1"/>
</dbReference>
<dbReference type="Pfam" id="PF04480">
    <property type="entry name" value="DUF559"/>
    <property type="match status" value="1"/>
</dbReference>
<keyword evidence="4" id="KW-0378">Hydrolase</keyword>
<dbReference type="NCBIfam" id="TIGR00632">
    <property type="entry name" value="vsr"/>
    <property type="match status" value="1"/>
</dbReference>
<evidence type="ECO:0000256" key="5">
    <source>
        <dbReference type="ARBA" id="ARBA00023204"/>
    </source>
</evidence>
<dbReference type="AlphaFoldDB" id="A0A4V3IXJ9"/>
<sequence>MMGAMTREPSSWATTPATRRSMQGNKARDTSPELAVRRLLHAKGLRYRVNVRPLPDLRRTADIVFTKQKIAVLIDGCFWHGCPEHYTRPAANREFWDAKVNRNRERDADTDRELEKAGWTVVRFWEHEAPTDVAESIRRAVES</sequence>
<evidence type="ECO:0000313" key="10">
    <source>
        <dbReference type="Proteomes" id="UP000297626"/>
    </source>
</evidence>
<dbReference type="InterPro" id="IPR007569">
    <property type="entry name" value="DUF559"/>
</dbReference>
<evidence type="ECO:0000256" key="2">
    <source>
        <dbReference type="ARBA" id="ARBA00022759"/>
    </source>
</evidence>
<accession>A0A4V3IXJ9</accession>
<proteinExistence type="inferred from homology"/>
<dbReference type="InterPro" id="IPR011335">
    <property type="entry name" value="Restrct_endonuc-II-like"/>
</dbReference>
<keyword evidence="5" id="KW-0234">DNA repair</keyword>
<dbReference type="EMBL" id="SOHN01000003">
    <property type="protein sequence ID" value="TFD91226.1"/>
    <property type="molecule type" value="Genomic_DNA"/>
</dbReference>
<evidence type="ECO:0000259" key="8">
    <source>
        <dbReference type="Pfam" id="PF04480"/>
    </source>
</evidence>
<evidence type="ECO:0000256" key="1">
    <source>
        <dbReference type="ARBA" id="ARBA00022722"/>
    </source>
</evidence>
<dbReference type="Proteomes" id="UP000297626">
    <property type="component" value="Unassembled WGS sequence"/>
</dbReference>
<dbReference type="GO" id="GO:0016787">
    <property type="term" value="F:hydrolase activity"/>
    <property type="evidence" value="ECO:0007669"/>
    <property type="project" value="UniProtKB-KW"/>
</dbReference>
<dbReference type="GO" id="GO:0004519">
    <property type="term" value="F:endonuclease activity"/>
    <property type="evidence" value="ECO:0007669"/>
    <property type="project" value="UniProtKB-KW"/>
</dbReference>
<dbReference type="SUPFAM" id="SSF52980">
    <property type="entry name" value="Restriction endonuclease-like"/>
    <property type="match status" value="1"/>
</dbReference>
<reference evidence="9 10" key="1">
    <citation type="submission" date="2019-03" db="EMBL/GenBank/DDBJ databases">
        <title>Genomics of glacier-inhabiting Cryobacterium strains.</title>
        <authorList>
            <person name="Liu Q."/>
            <person name="Xin Y.-H."/>
        </authorList>
    </citation>
    <scope>NUCLEOTIDE SEQUENCE [LARGE SCALE GENOMIC DNA]</scope>
    <source>
        <strain evidence="9 10">Sr54</strain>
    </source>
</reference>
<keyword evidence="2 9" id="KW-0255">Endonuclease</keyword>
<dbReference type="GO" id="GO:0006298">
    <property type="term" value="P:mismatch repair"/>
    <property type="evidence" value="ECO:0007669"/>
    <property type="project" value="InterPro"/>
</dbReference>
<dbReference type="InterPro" id="IPR004603">
    <property type="entry name" value="DNA_mismatch_endonuc_vsr"/>
</dbReference>
<name>A0A4V3IXJ9_9MICO</name>
<evidence type="ECO:0000256" key="3">
    <source>
        <dbReference type="ARBA" id="ARBA00022763"/>
    </source>
</evidence>
<protein>
    <submittedName>
        <fullName evidence="9">Very short patch repair endonuclease</fullName>
    </submittedName>
</protein>
<comment type="similarity">
    <text evidence="6">Belongs to the Vsr family.</text>
</comment>
<keyword evidence="10" id="KW-1185">Reference proteome</keyword>
<dbReference type="Gene3D" id="3.40.960.10">
    <property type="entry name" value="VSR Endonuclease"/>
    <property type="match status" value="1"/>
</dbReference>
<keyword evidence="3" id="KW-0227">DNA damage</keyword>
<evidence type="ECO:0000256" key="7">
    <source>
        <dbReference type="SAM" id="MobiDB-lite"/>
    </source>
</evidence>
<feature type="domain" description="DUF559" evidence="8">
    <location>
        <begin position="101"/>
        <end position="138"/>
    </location>
</feature>
<evidence type="ECO:0000256" key="4">
    <source>
        <dbReference type="ARBA" id="ARBA00022801"/>
    </source>
</evidence>
<evidence type="ECO:0000256" key="6">
    <source>
        <dbReference type="ARBA" id="ARBA00029466"/>
    </source>
</evidence>
<evidence type="ECO:0000313" key="9">
    <source>
        <dbReference type="EMBL" id="TFD91226.1"/>
    </source>
</evidence>
<organism evidence="9 10">
    <name type="scientific">Cryobacterium serini</name>
    <dbReference type="NCBI Taxonomy" id="1259201"/>
    <lineage>
        <taxon>Bacteria</taxon>
        <taxon>Bacillati</taxon>
        <taxon>Actinomycetota</taxon>
        <taxon>Actinomycetes</taxon>
        <taxon>Micrococcales</taxon>
        <taxon>Microbacteriaceae</taxon>
        <taxon>Cryobacterium</taxon>
    </lineage>
</organism>
<gene>
    <name evidence="9" type="ORF">E3T51_00470</name>
</gene>
<feature type="region of interest" description="Disordered" evidence="7">
    <location>
        <begin position="1"/>
        <end position="33"/>
    </location>
</feature>
<comment type="caution">
    <text evidence="9">The sequence shown here is derived from an EMBL/GenBank/DDBJ whole genome shotgun (WGS) entry which is preliminary data.</text>
</comment>
<dbReference type="Pfam" id="PF03852">
    <property type="entry name" value="Vsr"/>
    <property type="match status" value="1"/>
</dbReference>
<feature type="compositionally biased region" description="Polar residues" evidence="7">
    <location>
        <begin position="8"/>
        <end position="24"/>
    </location>
</feature>